<evidence type="ECO:0000313" key="2">
    <source>
        <dbReference type="EMBL" id="SDE04236.1"/>
    </source>
</evidence>
<dbReference type="Gene3D" id="3.30.300.20">
    <property type="match status" value="1"/>
</dbReference>
<evidence type="ECO:0000313" key="3">
    <source>
        <dbReference type="Proteomes" id="UP000199628"/>
    </source>
</evidence>
<dbReference type="NCBIfam" id="TIGR03561">
    <property type="entry name" value="organ_hyd_perox"/>
    <property type="match status" value="1"/>
</dbReference>
<dbReference type="OrthoDB" id="9797508at2"/>
<reference evidence="3" key="1">
    <citation type="submission" date="2016-10" db="EMBL/GenBank/DDBJ databases">
        <authorList>
            <person name="Varghese N."/>
            <person name="Submissions S."/>
        </authorList>
    </citation>
    <scope>NUCLEOTIDE SEQUENCE [LARGE SCALE GENOMIC DNA]</scope>
    <source>
        <strain evidence="3">CGMCC 1.9108</strain>
    </source>
</reference>
<dbReference type="InterPro" id="IPR019953">
    <property type="entry name" value="OHR"/>
</dbReference>
<dbReference type="InterPro" id="IPR036102">
    <property type="entry name" value="OsmC/Ohrsf"/>
</dbReference>
<dbReference type="PANTHER" id="PTHR33797">
    <property type="entry name" value="ORGANIC HYDROPEROXIDE RESISTANCE PROTEIN-LIKE"/>
    <property type="match status" value="1"/>
</dbReference>
<name>A0A1G6ZRN9_9RHOB</name>
<dbReference type="GO" id="GO:0006979">
    <property type="term" value="P:response to oxidative stress"/>
    <property type="evidence" value="ECO:0007669"/>
    <property type="project" value="InterPro"/>
</dbReference>
<organism evidence="2 3">
    <name type="scientific">Ruegeria marina</name>
    <dbReference type="NCBI Taxonomy" id="639004"/>
    <lineage>
        <taxon>Bacteria</taxon>
        <taxon>Pseudomonadati</taxon>
        <taxon>Pseudomonadota</taxon>
        <taxon>Alphaproteobacteria</taxon>
        <taxon>Rhodobacterales</taxon>
        <taxon>Roseobacteraceae</taxon>
        <taxon>Ruegeria</taxon>
    </lineage>
</organism>
<dbReference type="RefSeq" id="WP_093034343.1">
    <property type="nucleotide sequence ID" value="NZ_FMZV01000013.1"/>
</dbReference>
<keyword evidence="3" id="KW-1185">Reference proteome</keyword>
<comment type="similarity">
    <text evidence="1">Belongs to the OsmC/Ohr family.</text>
</comment>
<dbReference type="PANTHER" id="PTHR33797:SF2">
    <property type="entry name" value="ORGANIC HYDROPEROXIDE RESISTANCE PROTEIN-LIKE"/>
    <property type="match status" value="1"/>
</dbReference>
<accession>A0A1G6ZRN9</accession>
<dbReference type="STRING" id="639004.SAMN04488239_11351"/>
<gene>
    <name evidence="2" type="ORF">SAMN04488239_11351</name>
</gene>
<dbReference type="Gene3D" id="2.20.25.10">
    <property type="match status" value="1"/>
</dbReference>
<dbReference type="InterPro" id="IPR015946">
    <property type="entry name" value="KH_dom-like_a/b"/>
</dbReference>
<dbReference type="InterPro" id="IPR003718">
    <property type="entry name" value="OsmC/Ohr_fam"/>
</dbReference>
<dbReference type="SUPFAM" id="SSF82784">
    <property type="entry name" value="OsmC-like"/>
    <property type="match status" value="1"/>
</dbReference>
<dbReference type="EMBL" id="FMZV01000013">
    <property type="protein sequence ID" value="SDE04236.1"/>
    <property type="molecule type" value="Genomic_DNA"/>
</dbReference>
<dbReference type="Proteomes" id="UP000199628">
    <property type="component" value="Unassembled WGS sequence"/>
</dbReference>
<dbReference type="Pfam" id="PF02566">
    <property type="entry name" value="OsmC"/>
    <property type="match status" value="1"/>
</dbReference>
<sequence length="154" mass="16110">MKTIYATSCTATHEARNGSVRSEDGHLDVKLAAPKELGGPGGGTNPEQLFAAGYAACFTSAMLRVAREAKTPIGKPAVTVHSGLRSDGPDRYALIAEVKVALSDLDRDTALSIVQGAHRICPFSKAVGESLGVTVTLTDWQGATDGETLELERA</sequence>
<proteinExistence type="inferred from homology"/>
<evidence type="ECO:0000256" key="1">
    <source>
        <dbReference type="ARBA" id="ARBA00007378"/>
    </source>
</evidence>
<dbReference type="CDD" id="cd01986">
    <property type="entry name" value="AANH-like"/>
    <property type="match status" value="1"/>
</dbReference>
<protein>
    <submittedName>
        <fullName evidence="2">Peroxiredoxin, Ohr subfamily</fullName>
    </submittedName>
</protein>
<dbReference type="AlphaFoldDB" id="A0A1G6ZRN9"/>